<keyword evidence="2" id="KW-1185">Reference proteome</keyword>
<accession>M3IKB1</accession>
<dbReference type="AlphaFoldDB" id="M3IKB1"/>
<dbReference type="HOGENOM" id="CLU_3423261_0_0_1"/>
<evidence type="ECO:0000313" key="1">
    <source>
        <dbReference type="EMBL" id="EMG46846.1"/>
    </source>
</evidence>
<evidence type="ECO:0000313" key="2">
    <source>
        <dbReference type="Proteomes" id="UP000011777"/>
    </source>
</evidence>
<reference evidence="1 2" key="1">
    <citation type="submission" date="2013-02" db="EMBL/GenBank/DDBJ databases">
        <title>Genome sequence of Candida maltosa Xu316, a potential industrial strain for xylitol and ethanol production.</title>
        <authorList>
            <person name="Yu J."/>
            <person name="Wang Q."/>
            <person name="Geng X."/>
            <person name="Bao W."/>
            <person name="He P."/>
            <person name="Cai J."/>
        </authorList>
    </citation>
    <scope>NUCLEOTIDE SEQUENCE [LARGE SCALE GENOMIC DNA]</scope>
    <source>
        <strain evidence="2">Xu316</strain>
    </source>
</reference>
<organism evidence="1 2">
    <name type="scientific">Candida maltosa (strain Xu316)</name>
    <name type="common">Yeast</name>
    <dbReference type="NCBI Taxonomy" id="1245528"/>
    <lineage>
        <taxon>Eukaryota</taxon>
        <taxon>Fungi</taxon>
        <taxon>Dikarya</taxon>
        <taxon>Ascomycota</taxon>
        <taxon>Saccharomycotina</taxon>
        <taxon>Pichiomycetes</taxon>
        <taxon>Debaryomycetaceae</taxon>
        <taxon>Candida/Lodderomyces clade</taxon>
        <taxon>Candida</taxon>
    </lineage>
</organism>
<comment type="caution">
    <text evidence="1">The sequence shown here is derived from an EMBL/GenBank/DDBJ whole genome shotgun (WGS) entry which is preliminary data.</text>
</comment>
<gene>
    <name evidence="1" type="ORF">G210_2891</name>
</gene>
<protein>
    <submittedName>
        <fullName evidence="1">Uncharacterized protein</fullName>
    </submittedName>
</protein>
<proteinExistence type="predicted"/>
<name>M3IKB1_CANMX</name>
<sequence>MEGNGGLKKFNNRGSIFVNSMYY</sequence>
<dbReference type="Proteomes" id="UP000011777">
    <property type="component" value="Unassembled WGS sequence"/>
</dbReference>
<dbReference type="EMBL" id="AOGT01001857">
    <property type="protein sequence ID" value="EMG46846.1"/>
    <property type="molecule type" value="Genomic_DNA"/>
</dbReference>